<evidence type="ECO:0000256" key="2">
    <source>
        <dbReference type="ARBA" id="ARBA00023180"/>
    </source>
</evidence>
<dbReference type="EMBL" id="JAULSR010000007">
    <property type="protein sequence ID" value="KAK0614927.1"/>
    <property type="molecule type" value="Genomic_DNA"/>
</dbReference>
<feature type="domain" description="Glucose-methanol-choline oxidoreductase N-terminal" evidence="5">
    <location>
        <begin position="30"/>
        <end position="346"/>
    </location>
</feature>
<proteinExistence type="inferred from homology"/>
<reference evidence="7" key="1">
    <citation type="submission" date="2023-06" db="EMBL/GenBank/DDBJ databases">
        <title>Genome-scale phylogeny and comparative genomics of the fungal order Sordariales.</title>
        <authorList>
            <consortium name="Lawrence Berkeley National Laboratory"/>
            <person name="Hensen N."/>
            <person name="Bonometti L."/>
            <person name="Westerberg I."/>
            <person name="Brannstrom I.O."/>
            <person name="Guillou S."/>
            <person name="Cros-Aarteil S."/>
            <person name="Calhoun S."/>
            <person name="Haridas S."/>
            <person name="Kuo A."/>
            <person name="Mondo S."/>
            <person name="Pangilinan J."/>
            <person name="Riley R."/>
            <person name="LaButti K."/>
            <person name="Andreopoulos B."/>
            <person name="Lipzen A."/>
            <person name="Chen C."/>
            <person name="Yanf M."/>
            <person name="Daum C."/>
            <person name="Ng V."/>
            <person name="Clum A."/>
            <person name="Steindorff A."/>
            <person name="Ohm R."/>
            <person name="Martin F."/>
            <person name="Silar P."/>
            <person name="Natvig D."/>
            <person name="Lalanne C."/>
            <person name="Gautier V."/>
            <person name="Ament-velasquez S.L."/>
            <person name="Kruys A."/>
            <person name="Hutchinson M.I."/>
            <person name="Powell A.J."/>
            <person name="Barry K."/>
            <person name="Miller A.N."/>
            <person name="Grigoriev I.V."/>
            <person name="Debuchy R."/>
            <person name="Gladieux P."/>
            <person name="Thoren M.H."/>
            <person name="Johannesson H."/>
        </authorList>
    </citation>
    <scope>NUCLEOTIDE SEQUENCE</scope>
    <source>
        <strain evidence="7">SMH3391-2</strain>
    </source>
</reference>
<comment type="cofactor">
    <cofactor evidence="4">
        <name>FAD</name>
        <dbReference type="ChEBI" id="CHEBI:57692"/>
    </cofactor>
</comment>
<dbReference type="GO" id="GO:0050660">
    <property type="term" value="F:flavin adenine dinucleotide binding"/>
    <property type="evidence" value="ECO:0007669"/>
    <property type="project" value="InterPro"/>
</dbReference>
<keyword evidence="4" id="KW-0285">Flavoprotein</keyword>
<feature type="domain" description="Glucose-methanol-choline oxidoreductase C-terminal" evidence="6">
    <location>
        <begin position="460"/>
        <end position="595"/>
    </location>
</feature>
<dbReference type="InterPro" id="IPR012132">
    <property type="entry name" value="GMC_OxRdtase"/>
</dbReference>
<organism evidence="7 8">
    <name type="scientific">Bombardia bombarda</name>
    <dbReference type="NCBI Taxonomy" id="252184"/>
    <lineage>
        <taxon>Eukaryota</taxon>
        <taxon>Fungi</taxon>
        <taxon>Dikarya</taxon>
        <taxon>Ascomycota</taxon>
        <taxon>Pezizomycotina</taxon>
        <taxon>Sordariomycetes</taxon>
        <taxon>Sordariomycetidae</taxon>
        <taxon>Sordariales</taxon>
        <taxon>Lasiosphaeriaceae</taxon>
        <taxon>Bombardia</taxon>
    </lineage>
</organism>
<dbReference type="PANTHER" id="PTHR11552:SF138">
    <property type="entry name" value="DEHYDROGENASE PKFF-RELATED"/>
    <property type="match status" value="1"/>
</dbReference>
<protein>
    <submittedName>
        <fullName evidence="7">Glucose-methanol-choline oxidoreductase</fullName>
    </submittedName>
</protein>
<dbReference type="GO" id="GO:0044550">
    <property type="term" value="P:secondary metabolite biosynthetic process"/>
    <property type="evidence" value="ECO:0007669"/>
    <property type="project" value="TreeGrafter"/>
</dbReference>
<comment type="caution">
    <text evidence="7">The sequence shown here is derived from an EMBL/GenBank/DDBJ whole genome shotgun (WGS) entry which is preliminary data.</text>
</comment>
<evidence type="ECO:0000256" key="1">
    <source>
        <dbReference type="ARBA" id="ARBA00010790"/>
    </source>
</evidence>
<dbReference type="Gene3D" id="3.30.560.10">
    <property type="entry name" value="Glucose Oxidase, domain 3"/>
    <property type="match status" value="1"/>
</dbReference>
<dbReference type="PANTHER" id="PTHR11552">
    <property type="entry name" value="GLUCOSE-METHANOL-CHOLINE GMC OXIDOREDUCTASE"/>
    <property type="match status" value="1"/>
</dbReference>
<dbReference type="PIRSF" id="PIRSF000137">
    <property type="entry name" value="Alcohol_oxidase"/>
    <property type="match status" value="1"/>
</dbReference>
<dbReference type="Pfam" id="PF00732">
    <property type="entry name" value="GMC_oxred_N"/>
    <property type="match status" value="1"/>
</dbReference>
<accession>A0AA39WGF9</accession>
<dbReference type="InterPro" id="IPR036188">
    <property type="entry name" value="FAD/NAD-bd_sf"/>
</dbReference>
<evidence type="ECO:0000259" key="6">
    <source>
        <dbReference type="Pfam" id="PF05199"/>
    </source>
</evidence>
<keyword evidence="4" id="KW-0274">FAD</keyword>
<dbReference type="Pfam" id="PF05199">
    <property type="entry name" value="GMC_oxred_C"/>
    <property type="match status" value="1"/>
</dbReference>
<evidence type="ECO:0000313" key="8">
    <source>
        <dbReference type="Proteomes" id="UP001174934"/>
    </source>
</evidence>
<evidence type="ECO:0000256" key="4">
    <source>
        <dbReference type="PIRSR" id="PIRSR000137-2"/>
    </source>
</evidence>
<dbReference type="InterPro" id="IPR000172">
    <property type="entry name" value="GMC_OxRdtase_N"/>
</dbReference>
<dbReference type="InterPro" id="IPR007867">
    <property type="entry name" value="GMC_OxRtase_C"/>
</dbReference>
<gene>
    <name evidence="7" type="ORF">B0T17DRAFT_498172</name>
</gene>
<dbReference type="SUPFAM" id="SSF54373">
    <property type="entry name" value="FAD-linked reductases, C-terminal domain"/>
    <property type="match status" value="1"/>
</dbReference>
<feature type="binding site" evidence="4">
    <location>
        <begin position="541"/>
        <end position="542"/>
    </location>
    <ligand>
        <name>FAD</name>
        <dbReference type="ChEBI" id="CHEBI:57692"/>
    </ligand>
</feature>
<keyword evidence="2" id="KW-0325">Glycoprotein</keyword>
<evidence type="ECO:0000313" key="7">
    <source>
        <dbReference type="EMBL" id="KAK0614927.1"/>
    </source>
</evidence>
<evidence type="ECO:0000259" key="5">
    <source>
        <dbReference type="Pfam" id="PF00732"/>
    </source>
</evidence>
<feature type="active site" description="Proton acceptor" evidence="3">
    <location>
        <position position="586"/>
    </location>
</feature>
<dbReference type="AlphaFoldDB" id="A0AA39WGF9"/>
<keyword evidence="8" id="KW-1185">Reference proteome</keyword>
<comment type="similarity">
    <text evidence="1">Belongs to the GMC oxidoreductase family.</text>
</comment>
<dbReference type="Gene3D" id="3.50.50.60">
    <property type="entry name" value="FAD/NAD(P)-binding domain"/>
    <property type="match status" value="1"/>
</dbReference>
<dbReference type="SUPFAM" id="SSF51905">
    <property type="entry name" value="FAD/NAD(P)-binding domain"/>
    <property type="match status" value="1"/>
</dbReference>
<dbReference type="Proteomes" id="UP001174934">
    <property type="component" value="Unassembled WGS sequence"/>
</dbReference>
<evidence type="ECO:0000256" key="3">
    <source>
        <dbReference type="PIRSR" id="PIRSR000137-1"/>
    </source>
</evidence>
<sequence length="605" mass="65080">MATPTLSPRDLHTRRLLGSSFGIPGRAATFDYVVVGGGTAGLAIATRLAEQQSGRVAVVEAGTFYEISNGNLSQVPATDGLFAGVGRNDWQPMIDWGYITQPMHGAYDLEMHYARGKTLGGSSARNYMAYQRGTKQSYKKWADLVGDSAYEWDNLLPFFEKSIIFTPPNPNFRAANATPAFDASVVGNGNGPLSVTFTRWANALATWSVNGLAELGFKKIPGLLSGQLLGQAYGNHALNATTMHRDSSETSFLRKALAYDNYVVYPSTLAKKIVFDGKKATGVLVETAGFEYVLSASKEVILSSGVFGSPQLLMVSGVGPASTLQPLGIPVVHDLPGVGHEMQDHLYFGVTYRINAPTASTFQDPAFAAQAAADFNERGAGPYADPLSGVLAWEKVPEPLRSTQLSNQTRCDLAKYPPDWPELELVSINGYMGNFTDSSFDPGDGYNYAGMAVVLNSLISRGNVSISSNDTNVQPLINPNYFGNPADIEIAVAGFKRLRQFWATKAMQGIIADPVESYPGPAIQTDEEIIHRIKTGFSTIWHGACTAKMGKKDDPYAVVDSKARVYGVENLRVVDASSFGILPPGHPMATVYAFAEKIACDITGC</sequence>
<name>A0AA39WGF9_9PEZI</name>
<feature type="active site" description="Proton donor" evidence="3">
    <location>
        <position position="542"/>
    </location>
</feature>
<dbReference type="GO" id="GO:0016614">
    <property type="term" value="F:oxidoreductase activity, acting on CH-OH group of donors"/>
    <property type="evidence" value="ECO:0007669"/>
    <property type="project" value="InterPro"/>
</dbReference>